<dbReference type="GO" id="GO:0009297">
    <property type="term" value="P:pilus assembly"/>
    <property type="evidence" value="ECO:0007669"/>
    <property type="project" value="InterPro"/>
</dbReference>
<keyword evidence="3 10" id="KW-0813">Transport</keyword>
<evidence type="ECO:0000256" key="10">
    <source>
        <dbReference type="RuleBase" id="RU003884"/>
    </source>
</evidence>
<proteinExistence type="inferred from homology"/>
<evidence type="ECO:0008006" key="15">
    <source>
        <dbReference type="Google" id="ProtNLM"/>
    </source>
</evidence>
<dbReference type="Gene3D" id="2.60.40.2610">
    <property type="entry name" value="Outer membrane usher protein FimD, plug domain"/>
    <property type="match status" value="1"/>
</dbReference>
<dbReference type="InterPro" id="IPR042186">
    <property type="entry name" value="FimD_plug_dom"/>
</dbReference>
<accession>A0A1S8CH42</accession>
<dbReference type="PANTHER" id="PTHR30451:SF21">
    <property type="entry name" value="FIMBRIAL USHER DOMAIN-CONTAINING PROTEIN YDET-RELATED"/>
    <property type="match status" value="1"/>
</dbReference>
<dbReference type="InterPro" id="IPR018030">
    <property type="entry name" value="Fimbrial_membr_usher_CS"/>
</dbReference>
<feature type="domain" description="PapC N-terminal" evidence="12">
    <location>
        <begin position="58"/>
        <end position="191"/>
    </location>
</feature>
<comment type="subcellular location">
    <subcellularLocation>
        <location evidence="1 10">Cell outer membrane</location>
        <topology evidence="1 10">Multi-pass membrane protein</topology>
    </subcellularLocation>
</comment>
<dbReference type="InterPro" id="IPR000015">
    <property type="entry name" value="Fimb_usher"/>
</dbReference>
<keyword evidence="4" id="KW-1134">Transmembrane beta strand</keyword>
<dbReference type="Pfam" id="PF13953">
    <property type="entry name" value="PapC_C"/>
    <property type="match status" value="1"/>
</dbReference>
<dbReference type="FunFam" id="2.60.40.3110:FF:000001">
    <property type="entry name" value="Putative fimbrial outer membrane usher"/>
    <property type="match status" value="1"/>
</dbReference>
<evidence type="ECO:0000256" key="8">
    <source>
        <dbReference type="ARBA" id="ARBA00023136"/>
    </source>
</evidence>
<dbReference type="Gene3D" id="2.60.40.3110">
    <property type="match status" value="1"/>
</dbReference>
<gene>
    <name evidence="13" type="ORF">BMI79_16880</name>
</gene>
<evidence type="ECO:0000256" key="4">
    <source>
        <dbReference type="ARBA" id="ARBA00022452"/>
    </source>
</evidence>
<keyword evidence="7" id="KW-0732">Signal</keyword>
<keyword evidence="8 10" id="KW-0472">Membrane</keyword>
<dbReference type="Pfam" id="PF00577">
    <property type="entry name" value="Usher"/>
    <property type="match status" value="1"/>
</dbReference>
<dbReference type="InterPro" id="IPR025949">
    <property type="entry name" value="PapC-like_C"/>
</dbReference>
<keyword evidence="6 10" id="KW-0812">Transmembrane</keyword>
<comment type="similarity">
    <text evidence="2 10">Belongs to the fimbrial export usher family.</text>
</comment>
<evidence type="ECO:0000256" key="3">
    <source>
        <dbReference type="ARBA" id="ARBA00022448"/>
    </source>
</evidence>
<evidence type="ECO:0000256" key="2">
    <source>
        <dbReference type="ARBA" id="ARBA00008064"/>
    </source>
</evidence>
<dbReference type="InterPro" id="IPR043142">
    <property type="entry name" value="PapC-like_C_sf"/>
</dbReference>
<dbReference type="PANTHER" id="PTHR30451">
    <property type="entry name" value="OUTER MEMBRANE USHER PROTEIN"/>
    <property type="match status" value="1"/>
</dbReference>
<dbReference type="SUPFAM" id="SSF141729">
    <property type="entry name" value="FimD N-terminal domain-like"/>
    <property type="match status" value="1"/>
</dbReference>
<dbReference type="GO" id="GO:0015473">
    <property type="term" value="F:fimbrial usher porin activity"/>
    <property type="evidence" value="ECO:0007669"/>
    <property type="project" value="InterPro"/>
</dbReference>
<dbReference type="STRING" id="2034155.BMI79_16880"/>
<evidence type="ECO:0000256" key="7">
    <source>
        <dbReference type="ARBA" id="ARBA00022729"/>
    </source>
</evidence>
<dbReference type="Proteomes" id="UP000216021">
    <property type="component" value="Unassembled WGS sequence"/>
</dbReference>
<protein>
    <recommendedName>
        <fullName evidence="15">Fimbrial assembly protein</fullName>
    </recommendedName>
</protein>
<evidence type="ECO:0000256" key="6">
    <source>
        <dbReference type="ARBA" id="ARBA00022692"/>
    </source>
</evidence>
<dbReference type="GO" id="GO:0009279">
    <property type="term" value="C:cell outer membrane"/>
    <property type="evidence" value="ECO:0007669"/>
    <property type="project" value="UniProtKB-SubCell"/>
</dbReference>
<evidence type="ECO:0000259" key="12">
    <source>
        <dbReference type="Pfam" id="PF13954"/>
    </source>
</evidence>
<evidence type="ECO:0000259" key="11">
    <source>
        <dbReference type="Pfam" id="PF13953"/>
    </source>
</evidence>
<dbReference type="FunFam" id="2.60.40.2610:FF:000001">
    <property type="entry name" value="Outer membrane fimbrial usher protein"/>
    <property type="match status" value="1"/>
</dbReference>
<evidence type="ECO:0000313" key="14">
    <source>
        <dbReference type="Proteomes" id="UP000216021"/>
    </source>
</evidence>
<name>A0A1S8CH42_9GAMM</name>
<organism evidence="13 14">
    <name type="scientific">Serratia oryzae</name>
    <dbReference type="NCBI Taxonomy" id="2034155"/>
    <lineage>
        <taxon>Bacteria</taxon>
        <taxon>Pseudomonadati</taxon>
        <taxon>Pseudomonadota</taxon>
        <taxon>Gammaproteobacteria</taxon>
        <taxon>Enterobacterales</taxon>
        <taxon>Yersiniaceae</taxon>
        <taxon>Serratia</taxon>
    </lineage>
</organism>
<comment type="caution">
    <text evidence="13">The sequence shown here is derived from an EMBL/GenBank/DDBJ whole genome shotgun (WGS) entry which is preliminary data.</text>
</comment>
<evidence type="ECO:0000313" key="13">
    <source>
        <dbReference type="EMBL" id="OMQ20906.1"/>
    </source>
</evidence>
<feature type="domain" description="PapC-like C-terminal" evidence="11">
    <location>
        <begin position="759"/>
        <end position="828"/>
    </location>
</feature>
<dbReference type="InterPro" id="IPR025885">
    <property type="entry name" value="PapC_N"/>
</dbReference>
<dbReference type="EMBL" id="MOXD01000010">
    <property type="protein sequence ID" value="OMQ20906.1"/>
    <property type="molecule type" value="Genomic_DNA"/>
</dbReference>
<evidence type="ECO:0000256" key="9">
    <source>
        <dbReference type="ARBA" id="ARBA00023237"/>
    </source>
</evidence>
<keyword evidence="5 10" id="KW-1029">Fimbrium biogenesis</keyword>
<dbReference type="OrthoDB" id="6554712at2"/>
<dbReference type="InterPro" id="IPR037224">
    <property type="entry name" value="PapC_N_sf"/>
</dbReference>
<dbReference type="AlphaFoldDB" id="A0A1S8CH42"/>
<sequence length="844" mass="91788">MTSGKSVSSRLNVKRFSYSPVALLILTSLLAAEFIKEAKAEDFFSPYSLDKRGMQSIADIDTLDVFAKQSGQMPGKYAVEVYLNNDFIELAEINFVNADDGKLSPELTKKQWLDWGVNPNVSSELAGLADEAKIDKITHYIPDATVKFDFSQQKLLIGVPQIAIKSTARGYVSPEQWQQGMPAFTLNYGLSGSKTWQEGSAGQNANFLSLQSGANLGAWRLRNYSVYSQSDTERHWQSISTSLTRDIATLKSQFTVGQVASSGEIFDSFPFTGVRLASDDSMLPYSLRGFAPVVKGIAKSNAKVTVQQNGYVIYQTYVSAGPFEITDLYPTSGSGNLEVSVEEMDGSVQTFITPFSSVPIMQREGQLKYALSGGKYRENSGHAKEPQFFQPTLSYGLPWNTTLYGGGLFSSDYSALALGVGLNLGSAGALSFDVTDAKTDFTHETSRGQSYRFQYAKSLLNSGTSVTLAGYRYSTEGYYDFSEANDDILAQTRINKRSRLQANVSQTLGSYGSVYLNSYQQDFWGRSGTEKTVSAGFNSSWNAVTYGVNYAYSDMPGNGKANHLLAFNMSIPFDAWLPNSRINSSIGTDNRGIANMQLGLSGNALDNTLNYGIQQSLGNRDQQSNGNLTLSYRGNNGIVNGGYSYNSQSQRLNYGVQGGMVLHPEGVTLSQPLGETVAIVRAPDAENVTVKNRTGITTNALGYAVVPYLTPYQRNNIQLDVESLGNNVDLASTSATVVPTRGAVVWADFETHIGWRALIKLVAQGQNIPFGAVVSLVNTDSAKAEIVTGIVGDNGEVYLNGLPEKGRLLVKWGERSHQRCVANFALPKNKDVPVIQTTATCIPE</sequence>
<dbReference type="PROSITE" id="PS01151">
    <property type="entry name" value="FIMBRIAL_USHER"/>
    <property type="match status" value="1"/>
</dbReference>
<evidence type="ECO:0000256" key="5">
    <source>
        <dbReference type="ARBA" id="ARBA00022558"/>
    </source>
</evidence>
<evidence type="ECO:0000256" key="1">
    <source>
        <dbReference type="ARBA" id="ARBA00004571"/>
    </source>
</evidence>
<keyword evidence="14" id="KW-1185">Reference proteome</keyword>
<dbReference type="RefSeq" id="WP_076943475.1">
    <property type="nucleotide sequence ID" value="NZ_MOXD01000010.1"/>
</dbReference>
<dbReference type="Gene3D" id="3.10.20.410">
    <property type="match status" value="1"/>
</dbReference>
<reference evidence="13 14" key="1">
    <citation type="submission" date="2016-11" db="EMBL/GenBank/DDBJ databases">
        <title>Rahnella oryzae sp. nov., isolated from rice root.</title>
        <authorList>
            <person name="Zhang X.-X."/>
            <person name="Zhang J."/>
        </authorList>
    </citation>
    <scope>NUCLEOTIDE SEQUENCE [LARGE SCALE GENOMIC DNA]</scope>
    <source>
        <strain evidence="13 14">J11-6</strain>
    </source>
</reference>
<keyword evidence="9 10" id="KW-0998">Cell outer membrane</keyword>
<dbReference type="Pfam" id="PF13954">
    <property type="entry name" value="PapC_N"/>
    <property type="match status" value="1"/>
</dbReference>
<dbReference type="Gene3D" id="2.60.40.2070">
    <property type="match status" value="1"/>
</dbReference>